<proteinExistence type="predicted"/>
<keyword evidence="1" id="KW-0812">Transmembrane</keyword>
<dbReference type="AlphaFoldDB" id="A0A0M4M1N8"/>
<accession>A0A0M4M1N8</accession>
<evidence type="ECO:0000313" key="2">
    <source>
        <dbReference type="EMBL" id="ALE02649.1"/>
    </source>
</evidence>
<dbReference type="RefSeq" id="WP_020027736.1">
    <property type="nucleotide sequence ID" value="NZ_CP006911.1"/>
</dbReference>
<dbReference type="OrthoDB" id="9876374at2"/>
<sequence length="129" mass="14086">MSIPLLCHVFLILFGGFFAIQLSFNSQKFAESNRMDSPQAGFAFKPAGFLMFGFVLMLIATLPMLQIGGFSSAKELVAGVGIFTLSAFIFNMGLVLKVWSTFDGADHEPKNAIRPLIPLIAVIIYFVTS</sequence>
<keyword evidence="1" id="KW-0472">Membrane</keyword>
<dbReference type="STRING" id="1125411.W908_03205"/>
<organism evidence="2 3">
    <name type="scientific">Candidatus Pseudothioglobus singularis PS1</name>
    <dbReference type="NCBI Taxonomy" id="1125411"/>
    <lineage>
        <taxon>Bacteria</taxon>
        <taxon>Pseudomonadati</taxon>
        <taxon>Pseudomonadota</taxon>
        <taxon>Gammaproteobacteria</taxon>
        <taxon>Candidatus Pseudothioglobaceae</taxon>
        <taxon>Candidatus Pseudothioglobus</taxon>
    </lineage>
</organism>
<keyword evidence="3" id="KW-1185">Reference proteome</keyword>
<dbReference type="EMBL" id="CP006911">
    <property type="protein sequence ID" value="ALE02649.1"/>
    <property type="molecule type" value="Genomic_DNA"/>
</dbReference>
<feature type="transmembrane region" description="Helical" evidence="1">
    <location>
        <begin position="77"/>
        <end position="100"/>
    </location>
</feature>
<dbReference type="KEGG" id="tsn:W908_03205"/>
<evidence type="ECO:0000256" key="1">
    <source>
        <dbReference type="SAM" id="Phobius"/>
    </source>
</evidence>
<protein>
    <submittedName>
        <fullName evidence="2">Uncharacterized protein</fullName>
    </submittedName>
</protein>
<name>A0A0M4M1N8_9GAMM</name>
<keyword evidence="1" id="KW-1133">Transmembrane helix</keyword>
<feature type="transmembrane region" description="Helical" evidence="1">
    <location>
        <begin position="43"/>
        <end position="65"/>
    </location>
</feature>
<evidence type="ECO:0000313" key="3">
    <source>
        <dbReference type="Proteomes" id="UP000068905"/>
    </source>
</evidence>
<feature type="transmembrane region" description="Helical" evidence="1">
    <location>
        <begin position="112"/>
        <end position="128"/>
    </location>
</feature>
<dbReference type="Proteomes" id="UP000068905">
    <property type="component" value="Chromosome"/>
</dbReference>
<gene>
    <name evidence="2" type="ORF">W908_03205</name>
</gene>
<reference evidence="2 3" key="1">
    <citation type="journal article" date="2015" name="Genome Announc.">
        <title>Genome Sequence of 'Candidatus Thioglobus singularis' Strain PS1, a Mixotroph from the SUP05 Clade of Marine Gammaproteobacteria.</title>
        <authorList>
            <person name="Marshall K.T."/>
            <person name="Morris R.M."/>
        </authorList>
    </citation>
    <scope>NUCLEOTIDE SEQUENCE [LARGE SCALE GENOMIC DNA]</scope>
    <source>
        <strain evidence="2 3">PS1</strain>
    </source>
</reference>